<organism evidence="1 2">
    <name type="scientific">Vibrio maritimus</name>
    <dbReference type="NCBI Taxonomy" id="990268"/>
    <lineage>
        <taxon>Bacteria</taxon>
        <taxon>Pseudomonadati</taxon>
        <taxon>Pseudomonadota</taxon>
        <taxon>Gammaproteobacteria</taxon>
        <taxon>Vibrionales</taxon>
        <taxon>Vibrionaceae</taxon>
        <taxon>Vibrio</taxon>
    </lineage>
</organism>
<keyword evidence="2" id="KW-1185">Reference proteome</keyword>
<comment type="caution">
    <text evidence="1">The sequence shown here is derived from an EMBL/GenBank/DDBJ whole genome shotgun (WGS) entry which is preliminary data.</text>
</comment>
<sequence>MFSNKIHQHHTCKLGVGAFYVKLAQIILFSRERKDFKRVFDIGAIPAR</sequence>
<protein>
    <submittedName>
        <fullName evidence="1">Uncharacterized protein</fullName>
    </submittedName>
</protein>
<dbReference type="AlphaFoldDB" id="A0A090S2W4"/>
<reference evidence="1 2" key="2">
    <citation type="submission" date="2014-09" db="EMBL/GenBank/DDBJ databases">
        <authorList>
            <consortium name="NBRP consortium"/>
            <person name="Sawabe T."/>
            <person name="Meirelles P."/>
            <person name="Nakanishi M."/>
            <person name="Sayaka M."/>
            <person name="Hattori M."/>
            <person name="Ohkuma M."/>
        </authorList>
    </citation>
    <scope>NUCLEOTIDE SEQUENCE [LARGE SCALE GENOMIC DNA]</scope>
    <source>
        <strain evidence="2">JCM19235</strain>
    </source>
</reference>
<name>A0A090S2W4_9VIBR</name>
<dbReference type="Proteomes" id="UP000029228">
    <property type="component" value="Unassembled WGS sequence"/>
</dbReference>
<proteinExistence type="predicted"/>
<gene>
    <name evidence="1" type="ORF">JCM19235_3851</name>
</gene>
<reference evidence="1 2" key="1">
    <citation type="submission" date="2014-09" db="EMBL/GenBank/DDBJ databases">
        <title>Vibrio maritimus JCM 19235. (C45) whole genome shotgun sequence.</title>
        <authorList>
            <person name="Sawabe T."/>
            <person name="Meirelles P."/>
            <person name="Nakanishi M."/>
            <person name="Sayaka M."/>
            <person name="Hattori M."/>
            <person name="Ohkuma M."/>
        </authorList>
    </citation>
    <scope>NUCLEOTIDE SEQUENCE [LARGE SCALE GENOMIC DNA]</scope>
    <source>
        <strain evidence="2">JCM19235</strain>
    </source>
</reference>
<evidence type="ECO:0000313" key="2">
    <source>
        <dbReference type="Proteomes" id="UP000029228"/>
    </source>
</evidence>
<dbReference type="EMBL" id="BBMR01000006">
    <property type="protein sequence ID" value="GAL20849.1"/>
    <property type="molecule type" value="Genomic_DNA"/>
</dbReference>
<accession>A0A090S2W4</accession>
<evidence type="ECO:0000313" key="1">
    <source>
        <dbReference type="EMBL" id="GAL20849.1"/>
    </source>
</evidence>